<keyword evidence="16" id="KW-0175">Coiled coil</keyword>
<dbReference type="GO" id="GO:0000155">
    <property type="term" value="F:phosphorelay sensor kinase activity"/>
    <property type="evidence" value="ECO:0007669"/>
    <property type="project" value="InterPro"/>
</dbReference>
<comment type="catalytic activity">
    <reaction evidence="1">
        <text>ATP + protein L-histidine = ADP + protein N-phospho-L-histidine.</text>
        <dbReference type="EC" id="2.7.13.3"/>
    </reaction>
</comment>
<evidence type="ECO:0000256" key="2">
    <source>
        <dbReference type="ARBA" id="ARBA00004429"/>
    </source>
</evidence>
<dbReference type="KEGG" id="lcre:Pla8534_35900"/>
<organism evidence="22 23">
    <name type="scientific">Lignipirellula cremea</name>
    <dbReference type="NCBI Taxonomy" id="2528010"/>
    <lineage>
        <taxon>Bacteria</taxon>
        <taxon>Pseudomonadati</taxon>
        <taxon>Planctomycetota</taxon>
        <taxon>Planctomycetia</taxon>
        <taxon>Pirellulales</taxon>
        <taxon>Pirellulaceae</taxon>
        <taxon>Lignipirellula</taxon>
    </lineage>
</organism>
<accession>A0A518DVB4</accession>
<dbReference type="Proteomes" id="UP000317648">
    <property type="component" value="Chromosome"/>
</dbReference>
<dbReference type="SUPFAM" id="SSF52172">
    <property type="entry name" value="CheY-like"/>
    <property type="match status" value="1"/>
</dbReference>
<dbReference type="SUPFAM" id="SSF55785">
    <property type="entry name" value="PYP-like sensor domain (PAS domain)"/>
    <property type="match status" value="4"/>
</dbReference>
<dbReference type="InterPro" id="IPR035965">
    <property type="entry name" value="PAS-like_dom_sf"/>
</dbReference>
<dbReference type="InterPro" id="IPR001610">
    <property type="entry name" value="PAC"/>
</dbReference>
<evidence type="ECO:0000259" key="21">
    <source>
        <dbReference type="PROSITE" id="PS50113"/>
    </source>
</evidence>
<dbReference type="EMBL" id="CP036433">
    <property type="protein sequence ID" value="QDU95773.1"/>
    <property type="molecule type" value="Genomic_DNA"/>
</dbReference>
<dbReference type="NCBIfam" id="TIGR00229">
    <property type="entry name" value="sensory_box"/>
    <property type="match status" value="4"/>
</dbReference>
<dbReference type="PANTHER" id="PTHR43047">
    <property type="entry name" value="TWO-COMPONENT HISTIDINE PROTEIN KINASE"/>
    <property type="match status" value="1"/>
</dbReference>
<evidence type="ECO:0000256" key="7">
    <source>
        <dbReference type="ARBA" id="ARBA00022679"/>
    </source>
</evidence>
<evidence type="ECO:0000256" key="5">
    <source>
        <dbReference type="ARBA" id="ARBA00022519"/>
    </source>
</evidence>
<dbReference type="InterPro" id="IPR011006">
    <property type="entry name" value="CheY-like_superfamily"/>
</dbReference>
<dbReference type="Pfam" id="PF00072">
    <property type="entry name" value="Response_reg"/>
    <property type="match status" value="1"/>
</dbReference>
<keyword evidence="9" id="KW-0677">Repeat</keyword>
<evidence type="ECO:0000256" key="12">
    <source>
        <dbReference type="ARBA" id="ARBA00022989"/>
    </source>
</evidence>
<keyword evidence="7 22" id="KW-0808">Transferase</keyword>
<keyword evidence="10" id="KW-0547">Nucleotide-binding</keyword>
<dbReference type="InterPro" id="IPR005467">
    <property type="entry name" value="His_kinase_dom"/>
</dbReference>
<dbReference type="SUPFAM" id="SSF55874">
    <property type="entry name" value="ATPase domain of HSP90 chaperone/DNA topoisomerase II/histidine kinase"/>
    <property type="match status" value="1"/>
</dbReference>
<dbReference type="CDD" id="cd00082">
    <property type="entry name" value="HisKA"/>
    <property type="match status" value="1"/>
</dbReference>
<feature type="domain" description="Response regulatory" evidence="19">
    <location>
        <begin position="892"/>
        <end position="1008"/>
    </location>
</feature>
<dbReference type="Gene3D" id="3.30.565.10">
    <property type="entry name" value="Histidine kinase-like ATPase, C-terminal domain"/>
    <property type="match status" value="1"/>
</dbReference>
<dbReference type="GO" id="GO:0005886">
    <property type="term" value="C:plasma membrane"/>
    <property type="evidence" value="ECO:0007669"/>
    <property type="project" value="UniProtKB-SubCell"/>
</dbReference>
<feature type="transmembrane region" description="Helical" evidence="17">
    <location>
        <begin position="41"/>
        <end position="72"/>
    </location>
</feature>
<keyword evidence="12 17" id="KW-1133">Transmembrane helix</keyword>
<evidence type="ECO:0000259" key="19">
    <source>
        <dbReference type="PROSITE" id="PS50110"/>
    </source>
</evidence>
<feature type="domain" description="PAC" evidence="21">
    <location>
        <begin position="324"/>
        <end position="376"/>
    </location>
</feature>
<evidence type="ECO:0000256" key="9">
    <source>
        <dbReference type="ARBA" id="ARBA00022737"/>
    </source>
</evidence>
<feature type="modified residue" description="4-aspartylphosphate" evidence="15">
    <location>
        <position position="941"/>
    </location>
</feature>
<evidence type="ECO:0000256" key="14">
    <source>
        <dbReference type="ARBA" id="ARBA00023136"/>
    </source>
</evidence>
<dbReference type="PRINTS" id="PR00344">
    <property type="entry name" value="BCTRLSENSOR"/>
</dbReference>
<feature type="domain" description="PAS" evidence="20">
    <location>
        <begin position="117"/>
        <end position="190"/>
    </location>
</feature>
<dbReference type="InterPro" id="IPR036097">
    <property type="entry name" value="HisK_dim/P_sf"/>
</dbReference>
<feature type="domain" description="Histidine kinase" evidence="18">
    <location>
        <begin position="654"/>
        <end position="872"/>
    </location>
</feature>
<dbReference type="PANTHER" id="PTHR43047:SF72">
    <property type="entry name" value="OSMOSENSING HISTIDINE PROTEIN KINASE SLN1"/>
    <property type="match status" value="1"/>
</dbReference>
<evidence type="ECO:0000256" key="13">
    <source>
        <dbReference type="ARBA" id="ARBA00023012"/>
    </source>
</evidence>
<comment type="subcellular location">
    <subcellularLocation>
        <location evidence="2">Cell inner membrane</location>
        <topology evidence="2">Multi-pass membrane protein</topology>
    </subcellularLocation>
</comment>
<dbReference type="FunFam" id="1.10.287.130:FF:000001">
    <property type="entry name" value="Two-component sensor histidine kinase"/>
    <property type="match status" value="1"/>
</dbReference>
<keyword evidence="11 22" id="KW-0418">Kinase</keyword>
<dbReference type="InterPro" id="IPR013656">
    <property type="entry name" value="PAS_4"/>
</dbReference>
<keyword evidence="13" id="KW-0902">Two-component regulatory system</keyword>
<dbReference type="CDD" id="cd16922">
    <property type="entry name" value="HATPase_EvgS-ArcB-TorS-like"/>
    <property type="match status" value="1"/>
</dbReference>
<reference evidence="22 23" key="1">
    <citation type="submission" date="2019-02" db="EMBL/GenBank/DDBJ databases">
        <title>Deep-cultivation of Planctomycetes and their phenomic and genomic characterization uncovers novel biology.</title>
        <authorList>
            <person name="Wiegand S."/>
            <person name="Jogler M."/>
            <person name="Boedeker C."/>
            <person name="Pinto D."/>
            <person name="Vollmers J."/>
            <person name="Rivas-Marin E."/>
            <person name="Kohn T."/>
            <person name="Peeters S.H."/>
            <person name="Heuer A."/>
            <person name="Rast P."/>
            <person name="Oberbeckmann S."/>
            <person name="Bunk B."/>
            <person name="Jeske O."/>
            <person name="Meyerdierks A."/>
            <person name="Storesund J.E."/>
            <person name="Kallscheuer N."/>
            <person name="Luecker S."/>
            <person name="Lage O.M."/>
            <person name="Pohl T."/>
            <person name="Merkel B.J."/>
            <person name="Hornburger P."/>
            <person name="Mueller R.-W."/>
            <person name="Bruemmer F."/>
            <person name="Labrenz M."/>
            <person name="Spormann A.M."/>
            <person name="Op den Camp H."/>
            <person name="Overmann J."/>
            <person name="Amann R."/>
            <person name="Jetten M.S.M."/>
            <person name="Mascher T."/>
            <person name="Medema M.H."/>
            <person name="Devos D.P."/>
            <person name="Kaster A.-K."/>
            <person name="Ovreas L."/>
            <person name="Rohde M."/>
            <person name="Galperin M.Y."/>
            <person name="Jogler C."/>
        </authorList>
    </citation>
    <scope>NUCLEOTIDE SEQUENCE [LARGE SCALE GENOMIC DNA]</scope>
    <source>
        <strain evidence="22 23">Pla85_3_4</strain>
    </source>
</reference>
<dbReference type="InterPro" id="IPR001789">
    <property type="entry name" value="Sig_transdc_resp-reg_receiver"/>
</dbReference>
<dbReference type="GO" id="GO:0000166">
    <property type="term" value="F:nucleotide binding"/>
    <property type="evidence" value="ECO:0007669"/>
    <property type="project" value="UniProtKB-KW"/>
</dbReference>
<dbReference type="EC" id="2.7.13.3" evidence="3"/>
<dbReference type="SMART" id="SM00086">
    <property type="entry name" value="PAC"/>
    <property type="match status" value="4"/>
</dbReference>
<evidence type="ECO:0000256" key="3">
    <source>
        <dbReference type="ARBA" id="ARBA00012438"/>
    </source>
</evidence>
<dbReference type="GO" id="GO:0009927">
    <property type="term" value="F:histidine phosphotransfer kinase activity"/>
    <property type="evidence" value="ECO:0007669"/>
    <property type="project" value="TreeGrafter"/>
</dbReference>
<feature type="domain" description="PAC" evidence="21">
    <location>
        <begin position="581"/>
        <end position="636"/>
    </location>
</feature>
<dbReference type="SMART" id="SM00448">
    <property type="entry name" value="REC"/>
    <property type="match status" value="1"/>
</dbReference>
<evidence type="ECO:0000256" key="17">
    <source>
        <dbReference type="SAM" id="Phobius"/>
    </source>
</evidence>
<dbReference type="AlphaFoldDB" id="A0A518DVB4"/>
<evidence type="ECO:0000256" key="6">
    <source>
        <dbReference type="ARBA" id="ARBA00022553"/>
    </source>
</evidence>
<dbReference type="InterPro" id="IPR003594">
    <property type="entry name" value="HATPase_dom"/>
</dbReference>
<dbReference type="InterPro" id="IPR003661">
    <property type="entry name" value="HisK_dim/P_dom"/>
</dbReference>
<evidence type="ECO:0000256" key="11">
    <source>
        <dbReference type="ARBA" id="ARBA00022777"/>
    </source>
</evidence>
<protein>
    <recommendedName>
        <fullName evidence="3">histidine kinase</fullName>
        <ecNumber evidence="3">2.7.13.3</ecNumber>
    </recommendedName>
</protein>
<dbReference type="SMART" id="SM00091">
    <property type="entry name" value="PAS"/>
    <property type="match status" value="4"/>
</dbReference>
<keyword evidence="6 15" id="KW-0597">Phosphoprotein</keyword>
<dbReference type="Gene3D" id="2.10.70.100">
    <property type="match status" value="2"/>
</dbReference>
<feature type="coiled-coil region" evidence="16">
    <location>
        <begin position="627"/>
        <end position="654"/>
    </location>
</feature>
<dbReference type="Pfam" id="PF08448">
    <property type="entry name" value="PAS_4"/>
    <property type="match status" value="1"/>
</dbReference>
<dbReference type="FunFam" id="3.30.565.10:FF:000006">
    <property type="entry name" value="Sensor histidine kinase WalK"/>
    <property type="match status" value="1"/>
</dbReference>
<dbReference type="PROSITE" id="PS50112">
    <property type="entry name" value="PAS"/>
    <property type="match status" value="3"/>
</dbReference>
<evidence type="ECO:0000313" key="23">
    <source>
        <dbReference type="Proteomes" id="UP000317648"/>
    </source>
</evidence>
<evidence type="ECO:0000256" key="1">
    <source>
        <dbReference type="ARBA" id="ARBA00000085"/>
    </source>
</evidence>
<dbReference type="CDD" id="cd17580">
    <property type="entry name" value="REC_2_DhkD-like"/>
    <property type="match status" value="1"/>
</dbReference>
<evidence type="ECO:0000259" key="20">
    <source>
        <dbReference type="PROSITE" id="PS50112"/>
    </source>
</evidence>
<gene>
    <name evidence="22" type="primary">luxQ_2</name>
    <name evidence="22" type="ORF">Pla8534_35900</name>
</gene>
<evidence type="ECO:0000313" key="22">
    <source>
        <dbReference type="EMBL" id="QDU95773.1"/>
    </source>
</evidence>
<dbReference type="CDD" id="cd00130">
    <property type="entry name" value="PAS"/>
    <property type="match status" value="3"/>
</dbReference>
<feature type="domain" description="PAS" evidence="20">
    <location>
        <begin position="248"/>
        <end position="320"/>
    </location>
</feature>
<name>A0A518DVB4_9BACT</name>
<sequence length="1014" mass="112231">MMSRNQREVLRQTGAGVLAVLLAIVVRLLPELGERAPLVPFLAAIVFAGWCGGVVPAGVAAVLSFGAIWLLFPPAADPVWIGYAVSFLLALAGAAWGVLLHRAKQRAEVNTAEAQKQCEQLRDTFASIGDAVAVTDTSGVITSFNAMAEKLTGWTRQQALGQPLAKVFQVLQESTRQPVPCPAIRAIETGDSVGLSEPAVLVRRAGGECPVDNCAAPVRNADGQITGSVLVYRDVGRRRRAEQDLLESEQRYRLVGEAANDAIWDWDLVTNQVVWNAGEQARFGYVGEQFGDDADWWSAHIHQDDRDRVLESIHAAIDNGDRLWQAEYRFQKVDGAYAAVFDRGRILHDSAGRPSRMVGSMLDLSEKQQIEQELREARSRLASTLAAAEIGTWEFDPVNKVVRADANLDRMFGVSPNDKNNGVLEAYTQAIHPDDRDRVANAIREALQADEVYTTEYRILDRKGGIRWVLARGRVERDEAGQAIRLPGVVVDITERKHFEKALQASERQLRLALDSGELGSWNIDPVTNHLATDERFRMIFRNSVEPITYEEAFAAIHPDDLERVRERVAAATRPVDPAPFAEEYRVIHPNGEIRWVFGKGRGNFEQIDGQSKLTSFDGAVMDVTEQRKMREALRELAARLSEADRRKDEFLATLAHELRNPLAPIRTGLEALKLIDDDPEMREEIRQTMERQAEQMVHLIDDLLDVSRITRGKLQLRLSRVELAHIVRSAVEATRPLIDEAGHTLTVTLPDQPVYLQADPTRLTQVLANLLNNAAKYTEEPGRISLSAEAADDQVLIRVKDTGLGIPPDMKERIFEMFGQIDRSLERGYTGLGIGLTLVKNLAEMHQGAIAVQSEGAGQGSEFTLTLPRFTSEVETKTPLPEVTTASASLRILIVDDNEAAATMLEMVVKILGNEVRTACDGVRALEVAAEFLPDVVLMDIGMPRMNGYEAAQAMRQQPWGKHILLVALTGWGQDEDRQHTRQAGFDHHLVKPAEPAALKQLLAGYRPGPTAS</sequence>
<evidence type="ECO:0000256" key="16">
    <source>
        <dbReference type="SAM" id="Coils"/>
    </source>
</evidence>
<feature type="domain" description="PAC" evidence="21">
    <location>
        <begin position="195"/>
        <end position="247"/>
    </location>
</feature>
<feature type="transmembrane region" description="Helical" evidence="17">
    <location>
        <begin position="12"/>
        <end position="29"/>
    </location>
</feature>
<dbReference type="Pfam" id="PF08447">
    <property type="entry name" value="PAS_3"/>
    <property type="match status" value="3"/>
</dbReference>
<dbReference type="InterPro" id="IPR004358">
    <property type="entry name" value="Sig_transdc_His_kin-like_C"/>
</dbReference>
<dbReference type="InterPro" id="IPR000700">
    <property type="entry name" value="PAS-assoc_C"/>
</dbReference>
<dbReference type="PROSITE" id="PS50113">
    <property type="entry name" value="PAC"/>
    <property type="match status" value="4"/>
</dbReference>
<dbReference type="Pfam" id="PF02518">
    <property type="entry name" value="HATPase_c"/>
    <property type="match status" value="1"/>
</dbReference>
<feature type="domain" description="PAS" evidence="20">
    <location>
        <begin position="377"/>
        <end position="450"/>
    </location>
</feature>
<dbReference type="Pfam" id="PF00512">
    <property type="entry name" value="HisKA"/>
    <property type="match status" value="1"/>
</dbReference>
<feature type="transmembrane region" description="Helical" evidence="17">
    <location>
        <begin position="79"/>
        <end position="99"/>
    </location>
</feature>
<evidence type="ECO:0000256" key="10">
    <source>
        <dbReference type="ARBA" id="ARBA00022741"/>
    </source>
</evidence>
<evidence type="ECO:0000259" key="18">
    <source>
        <dbReference type="PROSITE" id="PS50109"/>
    </source>
</evidence>
<proteinExistence type="predicted"/>
<dbReference type="SMART" id="SM00387">
    <property type="entry name" value="HATPase_c"/>
    <property type="match status" value="1"/>
</dbReference>
<dbReference type="OrthoDB" id="3272385at2"/>
<keyword evidence="8 17" id="KW-0812">Transmembrane</keyword>
<dbReference type="PROSITE" id="PS50110">
    <property type="entry name" value="RESPONSE_REGULATORY"/>
    <property type="match status" value="1"/>
</dbReference>
<dbReference type="SUPFAM" id="SSF47384">
    <property type="entry name" value="Homodimeric domain of signal transducing histidine kinase"/>
    <property type="match status" value="1"/>
</dbReference>
<dbReference type="FunFam" id="2.10.70.100:FF:000001">
    <property type="entry name" value="Sensory transduction histidine kinase"/>
    <property type="match status" value="1"/>
</dbReference>
<dbReference type="Gene3D" id="3.30.450.20">
    <property type="entry name" value="PAS domain"/>
    <property type="match status" value="4"/>
</dbReference>
<evidence type="ECO:0000256" key="15">
    <source>
        <dbReference type="PROSITE-ProRule" id="PRU00169"/>
    </source>
</evidence>
<dbReference type="InterPro" id="IPR036890">
    <property type="entry name" value="HATPase_C_sf"/>
</dbReference>
<keyword evidence="4" id="KW-1003">Cell membrane</keyword>
<evidence type="ECO:0000256" key="8">
    <source>
        <dbReference type="ARBA" id="ARBA00022692"/>
    </source>
</evidence>
<dbReference type="Gene3D" id="3.40.50.2300">
    <property type="match status" value="1"/>
</dbReference>
<dbReference type="Gene3D" id="1.10.287.130">
    <property type="match status" value="1"/>
</dbReference>
<keyword evidence="14 17" id="KW-0472">Membrane</keyword>
<dbReference type="SMART" id="SM00388">
    <property type="entry name" value="HisKA"/>
    <property type="match status" value="1"/>
</dbReference>
<evidence type="ECO:0000256" key="4">
    <source>
        <dbReference type="ARBA" id="ARBA00022475"/>
    </source>
</evidence>
<dbReference type="PROSITE" id="PS50109">
    <property type="entry name" value="HIS_KIN"/>
    <property type="match status" value="1"/>
</dbReference>
<keyword evidence="23" id="KW-1185">Reference proteome</keyword>
<keyword evidence="5" id="KW-0997">Cell inner membrane</keyword>
<feature type="domain" description="PAC" evidence="21">
    <location>
        <begin position="453"/>
        <end position="505"/>
    </location>
</feature>
<dbReference type="InterPro" id="IPR000014">
    <property type="entry name" value="PAS"/>
</dbReference>
<dbReference type="InterPro" id="IPR013655">
    <property type="entry name" value="PAS_fold_3"/>
</dbReference>